<dbReference type="Gene3D" id="1.10.10.10">
    <property type="entry name" value="Winged helix-like DNA-binding domain superfamily/Winged helix DNA-binding domain"/>
    <property type="match status" value="1"/>
</dbReference>
<dbReference type="SUPFAM" id="SSF53850">
    <property type="entry name" value="Periplasmic binding protein-like II"/>
    <property type="match status" value="1"/>
</dbReference>
<dbReference type="Pfam" id="PF03466">
    <property type="entry name" value="LysR_substrate"/>
    <property type="match status" value="1"/>
</dbReference>
<name>A0ABV8BJX4_9PSEU</name>
<evidence type="ECO:0000256" key="2">
    <source>
        <dbReference type="ARBA" id="ARBA00023015"/>
    </source>
</evidence>
<evidence type="ECO:0000313" key="7">
    <source>
        <dbReference type="Proteomes" id="UP001595690"/>
    </source>
</evidence>
<dbReference type="Gene3D" id="3.40.190.10">
    <property type="entry name" value="Periplasmic binding protein-like II"/>
    <property type="match status" value="2"/>
</dbReference>
<keyword evidence="7" id="KW-1185">Reference proteome</keyword>
<comment type="similarity">
    <text evidence="1">Belongs to the LysR transcriptional regulatory family.</text>
</comment>
<evidence type="ECO:0000259" key="5">
    <source>
        <dbReference type="PROSITE" id="PS50931"/>
    </source>
</evidence>
<keyword evidence="3" id="KW-0238">DNA-binding</keyword>
<protein>
    <submittedName>
        <fullName evidence="6">LysR family transcriptional regulator</fullName>
    </submittedName>
</protein>
<dbReference type="RefSeq" id="WP_382367753.1">
    <property type="nucleotide sequence ID" value="NZ_JBHRZI010000004.1"/>
</dbReference>
<dbReference type="PANTHER" id="PTHR30126">
    <property type="entry name" value="HTH-TYPE TRANSCRIPTIONAL REGULATOR"/>
    <property type="match status" value="1"/>
</dbReference>
<keyword evidence="4" id="KW-0804">Transcription</keyword>
<dbReference type="PROSITE" id="PS50931">
    <property type="entry name" value="HTH_LYSR"/>
    <property type="match status" value="1"/>
</dbReference>
<feature type="domain" description="HTH lysR-type" evidence="5">
    <location>
        <begin position="6"/>
        <end position="63"/>
    </location>
</feature>
<dbReference type="Pfam" id="PF00126">
    <property type="entry name" value="HTH_1"/>
    <property type="match status" value="1"/>
</dbReference>
<sequence length="297" mass="31759">MAEKLTDLDLLATFLEIYRGGSITAAANRRGLTQPAVSGQLARLEKELGEPLFVRGGRGVTPTARADELARRVGSHIDQLRTALDPAPAVEATVRVGGASEFMTVRGLAALAPLTRRGLRFEITLGLANDLLAALRTDELDVVLSAVRPGEGFTAAPLTDEEFLLVGPPLLARTVDQELLARDPARALEHLPLVAYSDDLPIIRRYWLSEFGERPKNPTAVVVPDLRAALAAVVAGAGVSALPRYLTESALTAGAVELLHHPEVAPLNTLYVVTRGATTPATDLVVEHLRSRDWGVL</sequence>
<dbReference type="Proteomes" id="UP001595690">
    <property type="component" value="Unassembled WGS sequence"/>
</dbReference>
<dbReference type="PANTHER" id="PTHR30126:SF39">
    <property type="entry name" value="HTH-TYPE TRANSCRIPTIONAL REGULATOR CYSL"/>
    <property type="match status" value="1"/>
</dbReference>
<dbReference type="SUPFAM" id="SSF46785">
    <property type="entry name" value="Winged helix' DNA-binding domain"/>
    <property type="match status" value="1"/>
</dbReference>
<dbReference type="PRINTS" id="PR00039">
    <property type="entry name" value="HTHLYSR"/>
</dbReference>
<dbReference type="InterPro" id="IPR036390">
    <property type="entry name" value="WH_DNA-bd_sf"/>
</dbReference>
<organism evidence="6 7">
    <name type="scientific">Lentzea rhizosphaerae</name>
    <dbReference type="NCBI Taxonomy" id="2041025"/>
    <lineage>
        <taxon>Bacteria</taxon>
        <taxon>Bacillati</taxon>
        <taxon>Actinomycetota</taxon>
        <taxon>Actinomycetes</taxon>
        <taxon>Pseudonocardiales</taxon>
        <taxon>Pseudonocardiaceae</taxon>
        <taxon>Lentzea</taxon>
    </lineage>
</organism>
<dbReference type="InterPro" id="IPR000847">
    <property type="entry name" value="LysR_HTH_N"/>
</dbReference>
<accession>A0ABV8BJX4</accession>
<dbReference type="InterPro" id="IPR036388">
    <property type="entry name" value="WH-like_DNA-bd_sf"/>
</dbReference>
<evidence type="ECO:0000256" key="3">
    <source>
        <dbReference type="ARBA" id="ARBA00023125"/>
    </source>
</evidence>
<dbReference type="InterPro" id="IPR005119">
    <property type="entry name" value="LysR_subst-bd"/>
</dbReference>
<gene>
    <name evidence="6" type="ORF">ACFOWZ_02140</name>
</gene>
<proteinExistence type="inferred from homology"/>
<evidence type="ECO:0000256" key="4">
    <source>
        <dbReference type="ARBA" id="ARBA00023163"/>
    </source>
</evidence>
<evidence type="ECO:0000256" key="1">
    <source>
        <dbReference type="ARBA" id="ARBA00009437"/>
    </source>
</evidence>
<dbReference type="EMBL" id="JBHRZI010000004">
    <property type="protein sequence ID" value="MFC3890260.1"/>
    <property type="molecule type" value="Genomic_DNA"/>
</dbReference>
<keyword evidence="2" id="KW-0805">Transcription regulation</keyword>
<comment type="caution">
    <text evidence="6">The sequence shown here is derived from an EMBL/GenBank/DDBJ whole genome shotgun (WGS) entry which is preliminary data.</text>
</comment>
<evidence type="ECO:0000313" key="6">
    <source>
        <dbReference type="EMBL" id="MFC3890260.1"/>
    </source>
</evidence>
<reference evidence="7" key="1">
    <citation type="journal article" date="2019" name="Int. J. Syst. Evol. Microbiol.">
        <title>The Global Catalogue of Microorganisms (GCM) 10K type strain sequencing project: providing services to taxonomists for standard genome sequencing and annotation.</title>
        <authorList>
            <consortium name="The Broad Institute Genomics Platform"/>
            <consortium name="The Broad Institute Genome Sequencing Center for Infectious Disease"/>
            <person name="Wu L."/>
            <person name="Ma J."/>
        </authorList>
    </citation>
    <scope>NUCLEOTIDE SEQUENCE [LARGE SCALE GENOMIC DNA]</scope>
    <source>
        <strain evidence="7">CGMCC 4.7405</strain>
    </source>
</reference>